<dbReference type="WBParaSite" id="Pan_g4804.t1">
    <property type="protein sequence ID" value="Pan_g4804.t1"/>
    <property type="gene ID" value="Pan_g4804"/>
</dbReference>
<organism evidence="1 2">
    <name type="scientific">Panagrellus redivivus</name>
    <name type="common">Microworm</name>
    <dbReference type="NCBI Taxonomy" id="6233"/>
    <lineage>
        <taxon>Eukaryota</taxon>
        <taxon>Metazoa</taxon>
        <taxon>Ecdysozoa</taxon>
        <taxon>Nematoda</taxon>
        <taxon>Chromadorea</taxon>
        <taxon>Rhabditida</taxon>
        <taxon>Tylenchina</taxon>
        <taxon>Panagrolaimomorpha</taxon>
        <taxon>Panagrolaimoidea</taxon>
        <taxon>Panagrolaimidae</taxon>
        <taxon>Panagrellus</taxon>
    </lineage>
</organism>
<reference evidence="2" key="2">
    <citation type="submission" date="2020-10" db="UniProtKB">
        <authorList>
            <consortium name="WormBaseParasite"/>
        </authorList>
    </citation>
    <scope>IDENTIFICATION</scope>
</reference>
<evidence type="ECO:0000313" key="1">
    <source>
        <dbReference type="Proteomes" id="UP000492821"/>
    </source>
</evidence>
<reference evidence="1" key="1">
    <citation type="journal article" date="2013" name="Genetics">
        <title>The draft genome and transcriptome of Panagrellus redivivus are shaped by the harsh demands of a free-living lifestyle.</title>
        <authorList>
            <person name="Srinivasan J."/>
            <person name="Dillman A.R."/>
            <person name="Macchietto M.G."/>
            <person name="Heikkinen L."/>
            <person name="Lakso M."/>
            <person name="Fracchia K.M."/>
            <person name="Antoshechkin I."/>
            <person name="Mortazavi A."/>
            <person name="Wong G."/>
            <person name="Sternberg P.W."/>
        </authorList>
    </citation>
    <scope>NUCLEOTIDE SEQUENCE [LARGE SCALE GENOMIC DNA]</scope>
    <source>
        <strain evidence="1">MT8872</strain>
    </source>
</reference>
<protein>
    <submittedName>
        <fullName evidence="2">SCP domain-containing protein</fullName>
    </submittedName>
</protein>
<dbReference type="Gene3D" id="3.40.33.10">
    <property type="entry name" value="CAP"/>
    <property type="match status" value="3"/>
</dbReference>
<proteinExistence type="predicted"/>
<accession>A0A7E4W014</accession>
<evidence type="ECO:0000313" key="2">
    <source>
        <dbReference type="WBParaSite" id="Pan_g4804.t1"/>
    </source>
</evidence>
<dbReference type="InterPro" id="IPR035940">
    <property type="entry name" value="CAP_sf"/>
</dbReference>
<name>A0A7E4W014_PANRE</name>
<keyword evidence="1" id="KW-1185">Reference proteome</keyword>
<dbReference type="AlphaFoldDB" id="A0A7E4W014"/>
<dbReference type="Proteomes" id="UP000492821">
    <property type="component" value="Unassembled WGS sequence"/>
</dbReference>
<sequence length="834" mass="94190">MLDCQICNDHRDLFVTPIFFDEKSNRAGLQCPIKINAVHPTIASAADVVAMRLFNTVVLVLLFGECCVVWANTSLLCKSDWDCKDPNKICNFRGRCVADSEDAIEKSTEKLEIPTKSTLPVYDPSVKTEAELKAPTFGHRCAIDEDCTLPGTRCDLHLGRCGLDPRAKLEKPTVSPLTCFSQASPRMPMIKEKCDGVHGTGSHISQDERNKIVDFVSLGIPKPASNYRKVKYNCELESESQFECNYKVEPETFMSDEKTWRSFDEKQDSIYRQAIFRRLSPLAYQLQINTSNLMVENVADEAVFIKLFMSEDVTEVGCFVKVCGGHEFIACKTDHDYTVPQNAPLYTSGHRCNVDSDCTHPGYTTCDATVGLCDYKSQTEIRVESISSKCENVRNVYIDSVTENCNPGEHYTGSEMSKKERDIIVYTVNHFRALVNNECDLGNGTVKPVTNYRKVKYNCALEQQASLSFLSWNSESFESSRRILRYARPKVNDSRTAIFVAGAPRTQDMLIDPDTQTSEADDEKRSYLRFMLSPDVTEIGCYVETSEELEYMACTTQQVIKAPNEKPLYTPGKRCVIDEDCTLPGYERCDIVTGLCDIKPQSRRVADTRNNVSKCDDISQVYVERVSEKCSPHYDTGSDMSIKEREAIVNVANQFRALINNYCDLGLGNVNPITEYRKLKYSCRLEEDVGLECDDPNLATFKTDSSTWRRVAQLGMNRTRPLFLTGTPRNHDLLIEPDDKAIESSEDIKYFLRLVLNPLATEIGCFTKVSETNQIYFDLPVPTCEYYACKSDYEIAGSKYMGHIYSGKRCNVDSDCTKMGYRICDIESGMCEPS</sequence>